<keyword evidence="2" id="KW-1185">Reference proteome</keyword>
<dbReference type="EMBL" id="CM044701">
    <property type="protein sequence ID" value="KAI5679604.1"/>
    <property type="molecule type" value="Genomic_DNA"/>
</dbReference>
<protein>
    <submittedName>
        <fullName evidence="1">Uncharacterized protein</fullName>
    </submittedName>
</protein>
<comment type="caution">
    <text evidence="1">The sequence shown here is derived from an EMBL/GenBank/DDBJ whole genome shotgun (WGS) entry which is preliminary data.</text>
</comment>
<sequence length="932" mass="107043">MAYSKDTFFFFLLLLLVAIFELIGKNRINAAEIIHHIAPVNRSNFPPDFVFGAATAAYQAIIISLINVYRLKEQLMKEARDLVFGILSLNNIRKRYGIILMETWLLIFITITRRTFDYSRTLAWTHSDFPSPGPEFYLVSKGVNYEGVKFYNNVINEVISLGMKPFITIFHWDSPQALEDEYKGWLSRNIVADYRDYAEFCFKMFGDRVKYWISMNEPISFSMNAYGKGTYAPNRCSSYIGNCTGGDSATEPYIVAHHLLLAHAAAAQVYKTKYQKVQKGEFGITYATHWFLPKLNTIEGRKAPYKALDFMLGWYLHPITYVGDRLPKFTANEAKMLMESIDFLGINYYTTQYASPMLSVPKLHLSYMSDYHTPLNWLFVCPKGIRSLMLYIKDKYKNPKIYITENGYAENNNKTMPREEALKDIARLNYHKSHLWYLQKAIHEGANVKGYFAWAFLDDYEWDAGFTLRFGIAYVDYKEGLKRYLKLSALWFKNGVSAAHKTTPTRISNPFNRTVFPPNFIFGTASSAYQYEGAAREGGRGPSIWDTFSHKYPEKILDRSNGDVADDFYHRYKDDIKLMKFIGLDGFRLSISWSRVLPHGKLSKGVNKVGIAFYNNVINELLSKGIQPHVTLYHWDVPQALEDEYGGFRSPKIVDDFKDFANLCFREFGDRVKSWATFNEPWTFSTGGYDSGTIAGTHAPGRCSAWMNKGCPAGDSSTEPYLVAHNILLSHATAVQLYRHKYKANYPQVIRETAGNRLPKFTAQESKLVKGSYDFLGINYYTGNYASPLPPPPPNSLNISYSVDFQTGVSIFYSYPRGLRDLLIYTKKKYKNPVIYIMENGIGDANINTVKEGVNDPQRIRFYRRHLSAVKEAIDAGVRIKGFFAWTFLDTYEWPSGYTLKFGITFVDFKNGLKRYPKRSAFWLKKFLSASN</sequence>
<proteinExistence type="predicted"/>
<accession>A0ACC0C437</accession>
<evidence type="ECO:0000313" key="1">
    <source>
        <dbReference type="EMBL" id="KAI5679604.1"/>
    </source>
</evidence>
<reference evidence="2" key="1">
    <citation type="journal article" date="2023" name="Nat. Plants">
        <title>Single-cell RNA sequencing provides a high-resolution roadmap for understanding the multicellular compartmentation of specialized metabolism.</title>
        <authorList>
            <person name="Sun S."/>
            <person name="Shen X."/>
            <person name="Li Y."/>
            <person name="Li Y."/>
            <person name="Wang S."/>
            <person name="Li R."/>
            <person name="Zhang H."/>
            <person name="Shen G."/>
            <person name="Guo B."/>
            <person name="Wei J."/>
            <person name="Xu J."/>
            <person name="St-Pierre B."/>
            <person name="Chen S."/>
            <person name="Sun C."/>
        </authorList>
    </citation>
    <scope>NUCLEOTIDE SEQUENCE [LARGE SCALE GENOMIC DNA]</scope>
</reference>
<organism evidence="1 2">
    <name type="scientific">Catharanthus roseus</name>
    <name type="common">Madagascar periwinkle</name>
    <name type="synonym">Vinca rosea</name>
    <dbReference type="NCBI Taxonomy" id="4058"/>
    <lineage>
        <taxon>Eukaryota</taxon>
        <taxon>Viridiplantae</taxon>
        <taxon>Streptophyta</taxon>
        <taxon>Embryophyta</taxon>
        <taxon>Tracheophyta</taxon>
        <taxon>Spermatophyta</taxon>
        <taxon>Magnoliopsida</taxon>
        <taxon>eudicotyledons</taxon>
        <taxon>Gunneridae</taxon>
        <taxon>Pentapetalae</taxon>
        <taxon>asterids</taxon>
        <taxon>lamiids</taxon>
        <taxon>Gentianales</taxon>
        <taxon>Apocynaceae</taxon>
        <taxon>Rauvolfioideae</taxon>
        <taxon>Vinceae</taxon>
        <taxon>Catharanthinae</taxon>
        <taxon>Catharanthus</taxon>
    </lineage>
</organism>
<gene>
    <name evidence="1" type="ORF">M9H77_00831</name>
</gene>
<dbReference type="Proteomes" id="UP001060085">
    <property type="component" value="Linkage Group LG01"/>
</dbReference>
<name>A0ACC0C437_CATRO</name>
<evidence type="ECO:0000313" key="2">
    <source>
        <dbReference type="Proteomes" id="UP001060085"/>
    </source>
</evidence>